<dbReference type="AlphaFoldDB" id="A0A0C3BJ44"/>
<dbReference type="Proteomes" id="UP000053424">
    <property type="component" value="Unassembled WGS sequence"/>
</dbReference>
<reference evidence="2 3" key="1">
    <citation type="submission" date="2014-04" db="EMBL/GenBank/DDBJ databases">
        <authorList>
            <consortium name="DOE Joint Genome Institute"/>
            <person name="Kuo A."/>
            <person name="Gay G."/>
            <person name="Dore J."/>
            <person name="Kohler A."/>
            <person name="Nagy L.G."/>
            <person name="Floudas D."/>
            <person name="Copeland A."/>
            <person name="Barry K.W."/>
            <person name="Cichocki N."/>
            <person name="Veneault-Fourrey C."/>
            <person name="LaButti K."/>
            <person name="Lindquist E.A."/>
            <person name="Lipzen A."/>
            <person name="Lundell T."/>
            <person name="Morin E."/>
            <person name="Murat C."/>
            <person name="Sun H."/>
            <person name="Tunlid A."/>
            <person name="Henrissat B."/>
            <person name="Grigoriev I.V."/>
            <person name="Hibbett D.S."/>
            <person name="Martin F."/>
            <person name="Nordberg H.P."/>
            <person name="Cantor M.N."/>
            <person name="Hua S.X."/>
        </authorList>
    </citation>
    <scope>NUCLEOTIDE SEQUENCE [LARGE SCALE GENOMIC DNA]</scope>
    <source>
        <strain evidence="3">h7</strain>
    </source>
</reference>
<dbReference type="CDD" id="cd18186">
    <property type="entry name" value="BTB_POZ_ZBTB_KLHL-like"/>
    <property type="match status" value="1"/>
</dbReference>
<reference evidence="3" key="2">
    <citation type="submission" date="2015-01" db="EMBL/GenBank/DDBJ databases">
        <title>Evolutionary Origins and Diversification of the Mycorrhizal Mutualists.</title>
        <authorList>
            <consortium name="DOE Joint Genome Institute"/>
            <consortium name="Mycorrhizal Genomics Consortium"/>
            <person name="Kohler A."/>
            <person name="Kuo A."/>
            <person name="Nagy L.G."/>
            <person name="Floudas D."/>
            <person name="Copeland A."/>
            <person name="Barry K.W."/>
            <person name="Cichocki N."/>
            <person name="Veneault-Fourrey C."/>
            <person name="LaButti K."/>
            <person name="Lindquist E.A."/>
            <person name="Lipzen A."/>
            <person name="Lundell T."/>
            <person name="Morin E."/>
            <person name="Murat C."/>
            <person name="Riley R."/>
            <person name="Ohm R."/>
            <person name="Sun H."/>
            <person name="Tunlid A."/>
            <person name="Henrissat B."/>
            <person name="Grigoriev I.V."/>
            <person name="Hibbett D.S."/>
            <person name="Martin F."/>
        </authorList>
    </citation>
    <scope>NUCLEOTIDE SEQUENCE [LARGE SCALE GENOMIC DNA]</scope>
    <source>
        <strain evidence="3">h7</strain>
    </source>
</reference>
<evidence type="ECO:0000313" key="2">
    <source>
        <dbReference type="EMBL" id="KIM36725.1"/>
    </source>
</evidence>
<organism evidence="2 3">
    <name type="scientific">Hebeloma cylindrosporum</name>
    <dbReference type="NCBI Taxonomy" id="76867"/>
    <lineage>
        <taxon>Eukaryota</taxon>
        <taxon>Fungi</taxon>
        <taxon>Dikarya</taxon>
        <taxon>Basidiomycota</taxon>
        <taxon>Agaricomycotina</taxon>
        <taxon>Agaricomycetes</taxon>
        <taxon>Agaricomycetidae</taxon>
        <taxon>Agaricales</taxon>
        <taxon>Agaricineae</taxon>
        <taxon>Hymenogastraceae</taxon>
        <taxon>Hebeloma</taxon>
    </lineage>
</organism>
<evidence type="ECO:0000313" key="3">
    <source>
        <dbReference type="Proteomes" id="UP000053424"/>
    </source>
</evidence>
<dbReference type="SMART" id="SM00225">
    <property type="entry name" value="BTB"/>
    <property type="match status" value="1"/>
</dbReference>
<dbReference type="InterPro" id="IPR011333">
    <property type="entry name" value="SKP1/BTB/POZ_sf"/>
</dbReference>
<dbReference type="Gene3D" id="3.30.710.10">
    <property type="entry name" value="Potassium Channel Kv1.1, Chain A"/>
    <property type="match status" value="1"/>
</dbReference>
<gene>
    <name evidence="2" type="ORF">M413DRAFT_283104</name>
</gene>
<protein>
    <recommendedName>
        <fullName evidence="1">BTB domain-containing protein</fullName>
    </recommendedName>
</protein>
<proteinExistence type="predicted"/>
<evidence type="ECO:0000259" key="1">
    <source>
        <dbReference type="PROSITE" id="PS50097"/>
    </source>
</evidence>
<feature type="domain" description="BTB" evidence="1">
    <location>
        <begin position="20"/>
        <end position="86"/>
    </location>
</feature>
<dbReference type="InterPro" id="IPR000210">
    <property type="entry name" value="BTB/POZ_dom"/>
</dbReference>
<sequence length="239" mass="27667">MPTSQLDMYTPSTKFWLSDGTVIFRVENSLYKVHRHFFEVHSEHFKKLLSTYWFSPMSHLFLPEIKKTEFEMLLSIFYPTDLTKPDITTVEGWTSILALSYKYAMPQLESLSIQNLHALTTPVQKIALAKKFDFGKKHHHSWLIPAYVDLCSRDAPLSLEEAEQLDMPTVIMVWNVRHAVGVVMARGRRGVVVQDELVLRLVKENWGLGQEEEDHHEDMNGNGNGHEFDAMWPDFQFAG</sequence>
<dbReference type="Pfam" id="PF00651">
    <property type="entry name" value="BTB"/>
    <property type="match status" value="1"/>
</dbReference>
<dbReference type="STRING" id="686832.A0A0C3BJ44"/>
<name>A0A0C3BJ44_HEBCY</name>
<dbReference type="HOGENOM" id="CLU_047592_7_1_1"/>
<dbReference type="EMBL" id="KN831802">
    <property type="protein sequence ID" value="KIM36725.1"/>
    <property type="molecule type" value="Genomic_DNA"/>
</dbReference>
<dbReference type="PROSITE" id="PS50097">
    <property type="entry name" value="BTB"/>
    <property type="match status" value="1"/>
</dbReference>
<dbReference type="SUPFAM" id="SSF54695">
    <property type="entry name" value="POZ domain"/>
    <property type="match status" value="1"/>
</dbReference>
<keyword evidence="3" id="KW-1185">Reference proteome</keyword>
<accession>A0A0C3BJ44</accession>
<dbReference type="OrthoDB" id="2367075at2759"/>